<dbReference type="GO" id="GO:0022857">
    <property type="term" value="F:transmembrane transporter activity"/>
    <property type="evidence" value="ECO:0007669"/>
    <property type="project" value="InterPro"/>
</dbReference>
<dbReference type="PANTHER" id="PTHR23502:SF7">
    <property type="entry name" value="DRUG_PROTON ANTIPORTER YHK8-RELATED"/>
    <property type="match status" value="1"/>
</dbReference>
<comment type="caution">
    <text evidence="6">The sequence shown here is derived from an EMBL/GenBank/DDBJ whole genome shotgun (WGS) entry which is preliminary data.</text>
</comment>
<keyword evidence="7" id="KW-1185">Reference proteome</keyword>
<accession>A0AAI8YHV6</accession>
<evidence type="ECO:0000313" key="6">
    <source>
        <dbReference type="EMBL" id="CAJ2505339.1"/>
    </source>
</evidence>
<dbReference type="Proteomes" id="UP001295740">
    <property type="component" value="Unassembled WGS sequence"/>
</dbReference>
<dbReference type="SUPFAM" id="SSF103473">
    <property type="entry name" value="MFS general substrate transporter"/>
    <property type="match status" value="1"/>
</dbReference>
<comment type="subcellular location">
    <subcellularLocation>
        <location evidence="1">Membrane</location>
        <topology evidence="1">Multi-pass membrane protein</topology>
    </subcellularLocation>
</comment>
<dbReference type="EMBL" id="CAUWAG010000007">
    <property type="protein sequence ID" value="CAJ2505339.1"/>
    <property type="molecule type" value="Genomic_DNA"/>
</dbReference>
<dbReference type="PANTHER" id="PTHR23502">
    <property type="entry name" value="MAJOR FACILITATOR SUPERFAMILY"/>
    <property type="match status" value="1"/>
</dbReference>
<dbReference type="InterPro" id="IPR011701">
    <property type="entry name" value="MFS"/>
</dbReference>
<name>A0AAI8YHV6_9PEZI</name>
<keyword evidence="3 5" id="KW-1133">Transmembrane helix</keyword>
<dbReference type="Gene3D" id="1.20.1250.20">
    <property type="entry name" value="MFS general substrate transporter like domains"/>
    <property type="match status" value="1"/>
</dbReference>
<evidence type="ECO:0000256" key="3">
    <source>
        <dbReference type="ARBA" id="ARBA00022989"/>
    </source>
</evidence>
<evidence type="ECO:0000313" key="7">
    <source>
        <dbReference type="Proteomes" id="UP001295740"/>
    </source>
</evidence>
<keyword evidence="2 5" id="KW-0812">Transmembrane</keyword>
<sequence length="144" mass="15742">MVMFTATGFVGPSVGPVVGGFINQYTWWRWTFYVLIIWFAIDLVLIAPAGPGDVPPRAAAELSPEAAQGHGGRKVDCAHREHGQVDLADIVTAMRRPFELLVFEPMCLNLCILSALLLRIVYPVFGAFGVVFTGNYGLSSRSWA</sequence>
<evidence type="ECO:0000256" key="1">
    <source>
        <dbReference type="ARBA" id="ARBA00004141"/>
    </source>
</evidence>
<protein>
    <submittedName>
        <fullName evidence="6">Uu.00g127330.m01.CDS01</fullName>
    </submittedName>
</protein>
<evidence type="ECO:0000256" key="2">
    <source>
        <dbReference type="ARBA" id="ARBA00022692"/>
    </source>
</evidence>
<proteinExistence type="predicted"/>
<evidence type="ECO:0000256" key="4">
    <source>
        <dbReference type="ARBA" id="ARBA00023136"/>
    </source>
</evidence>
<keyword evidence="4 5" id="KW-0472">Membrane</keyword>
<dbReference type="InterPro" id="IPR036259">
    <property type="entry name" value="MFS_trans_sf"/>
</dbReference>
<dbReference type="AlphaFoldDB" id="A0AAI8YHV6"/>
<gene>
    <name evidence="6" type="ORF">KHLLAP_LOCUS5807</name>
</gene>
<dbReference type="Pfam" id="PF07690">
    <property type="entry name" value="MFS_1"/>
    <property type="match status" value="1"/>
</dbReference>
<organism evidence="6 7">
    <name type="scientific">Anthostomella pinea</name>
    <dbReference type="NCBI Taxonomy" id="933095"/>
    <lineage>
        <taxon>Eukaryota</taxon>
        <taxon>Fungi</taxon>
        <taxon>Dikarya</taxon>
        <taxon>Ascomycota</taxon>
        <taxon>Pezizomycotina</taxon>
        <taxon>Sordariomycetes</taxon>
        <taxon>Xylariomycetidae</taxon>
        <taxon>Xylariales</taxon>
        <taxon>Xylariaceae</taxon>
        <taxon>Anthostomella</taxon>
    </lineage>
</organism>
<dbReference type="GO" id="GO:0005886">
    <property type="term" value="C:plasma membrane"/>
    <property type="evidence" value="ECO:0007669"/>
    <property type="project" value="TreeGrafter"/>
</dbReference>
<feature type="transmembrane region" description="Helical" evidence="5">
    <location>
        <begin position="30"/>
        <end position="47"/>
    </location>
</feature>
<reference evidence="6" key="1">
    <citation type="submission" date="2023-10" db="EMBL/GenBank/DDBJ databases">
        <authorList>
            <person name="Hackl T."/>
        </authorList>
    </citation>
    <scope>NUCLEOTIDE SEQUENCE</scope>
</reference>
<evidence type="ECO:0000256" key="5">
    <source>
        <dbReference type="SAM" id="Phobius"/>
    </source>
</evidence>